<keyword evidence="2" id="KW-1185">Reference proteome</keyword>
<proteinExistence type="predicted"/>
<dbReference type="EMBL" id="FNZK01000003">
    <property type="protein sequence ID" value="SEJ06377.1"/>
    <property type="molecule type" value="Genomic_DNA"/>
</dbReference>
<gene>
    <name evidence="1" type="ORF">SAMN05660742_10322</name>
</gene>
<dbReference type="Pfam" id="PF06949">
    <property type="entry name" value="DUF1292"/>
    <property type="match status" value="1"/>
</dbReference>
<dbReference type="RefSeq" id="WP_091829310.1">
    <property type="nucleotide sequence ID" value="NZ_FNZK01000003.1"/>
</dbReference>
<evidence type="ECO:0000313" key="1">
    <source>
        <dbReference type="EMBL" id="SEJ06377.1"/>
    </source>
</evidence>
<accession>A0A1H6VX29</accession>
<name>A0A1H6VX29_9FIRM</name>
<protein>
    <submittedName>
        <fullName evidence="1">Uncharacterized protein</fullName>
    </submittedName>
</protein>
<organism evidence="1 2">
    <name type="scientific">Propionispira arboris</name>
    <dbReference type="NCBI Taxonomy" id="84035"/>
    <lineage>
        <taxon>Bacteria</taxon>
        <taxon>Bacillati</taxon>
        <taxon>Bacillota</taxon>
        <taxon>Negativicutes</taxon>
        <taxon>Selenomonadales</taxon>
        <taxon>Selenomonadaceae</taxon>
        <taxon>Propionispira</taxon>
    </lineage>
</organism>
<sequence>MTDKEKDLIDEAEEMVVVMTDEDGNEFYYREEMIIPVGDKKFALLVGIHEDEEDESEETHEHEDCGCGCGCDDEEDVLIAKIVTNENGEDEYIDPTDEEFEEVQKAYDAIMDEEEAEDKE</sequence>
<dbReference type="Proteomes" id="UP000199662">
    <property type="component" value="Unassembled WGS sequence"/>
</dbReference>
<dbReference type="STRING" id="84035.SAMN05660742_10322"/>
<evidence type="ECO:0000313" key="2">
    <source>
        <dbReference type="Proteomes" id="UP000199662"/>
    </source>
</evidence>
<reference evidence="1 2" key="1">
    <citation type="submission" date="2016-10" db="EMBL/GenBank/DDBJ databases">
        <authorList>
            <person name="de Groot N.N."/>
        </authorList>
    </citation>
    <scope>NUCLEOTIDE SEQUENCE [LARGE SCALE GENOMIC DNA]</scope>
    <source>
        <strain evidence="1 2">DSM 2179</strain>
    </source>
</reference>
<dbReference type="AlphaFoldDB" id="A0A1H6VX29"/>
<dbReference type="InterPro" id="IPR009711">
    <property type="entry name" value="UPF0473"/>
</dbReference>